<feature type="region of interest" description="Disordered" evidence="1">
    <location>
        <begin position="447"/>
        <end position="482"/>
    </location>
</feature>
<keyword evidence="2" id="KW-0812">Transmembrane</keyword>
<evidence type="ECO:0000313" key="5">
    <source>
        <dbReference type="Proteomes" id="UP000756346"/>
    </source>
</evidence>
<dbReference type="GO" id="GO:0050660">
    <property type="term" value="F:flavin adenine dinucleotide binding"/>
    <property type="evidence" value="ECO:0007669"/>
    <property type="project" value="TreeGrafter"/>
</dbReference>
<keyword evidence="5" id="KW-1185">Reference proteome</keyword>
<evidence type="ECO:0000256" key="2">
    <source>
        <dbReference type="SAM" id="Phobius"/>
    </source>
</evidence>
<protein>
    <recommendedName>
        <fullName evidence="3">FAD/NAD(P)-binding domain-containing protein</fullName>
    </recommendedName>
</protein>
<dbReference type="GeneID" id="70181488"/>
<keyword evidence="2" id="KW-0472">Membrane</keyword>
<dbReference type="Pfam" id="PF07992">
    <property type="entry name" value="Pyr_redox_2"/>
    <property type="match status" value="1"/>
</dbReference>
<keyword evidence="2" id="KW-1133">Transmembrane helix</keyword>
<dbReference type="InterPro" id="IPR023753">
    <property type="entry name" value="FAD/NAD-binding_dom"/>
</dbReference>
<feature type="transmembrane region" description="Helical" evidence="2">
    <location>
        <begin position="12"/>
        <end position="35"/>
    </location>
</feature>
<organism evidence="4 5">
    <name type="scientific">Microdochium trichocladiopsis</name>
    <dbReference type="NCBI Taxonomy" id="1682393"/>
    <lineage>
        <taxon>Eukaryota</taxon>
        <taxon>Fungi</taxon>
        <taxon>Dikarya</taxon>
        <taxon>Ascomycota</taxon>
        <taxon>Pezizomycotina</taxon>
        <taxon>Sordariomycetes</taxon>
        <taxon>Xylariomycetidae</taxon>
        <taxon>Xylariales</taxon>
        <taxon>Microdochiaceae</taxon>
        <taxon>Microdochium</taxon>
    </lineage>
</organism>
<name>A0A9P8XXW5_9PEZI</name>
<comment type="caution">
    <text evidence="4">The sequence shown here is derived from an EMBL/GenBank/DDBJ whole genome shotgun (WGS) entry which is preliminary data.</text>
</comment>
<accession>A0A9P8XXW5</accession>
<dbReference type="PRINTS" id="PR00368">
    <property type="entry name" value="FADPNR"/>
</dbReference>
<dbReference type="PRINTS" id="PR00469">
    <property type="entry name" value="PNDRDTASEII"/>
</dbReference>
<dbReference type="OrthoDB" id="202203at2759"/>
<evidence type="ECO:0000259" key="3">
    <source>
        <dbReference type="Pfam" id="PF07992"/>
    </source>
</evidence>
<evidence type="ECO:0000256" key="1">
    <source>
        <dbReference type="SAM" id="MobiDB-lite"/>
    </source>
</evidence>
<dbReference type="Proteomes" id="UP000756346">
    <property type="component" value="Unassembled WGS sequence"/>
</dbReference>
<dbReference type="RefSeq" id="XP_046006774.1">
    <property type="nucleotide sequence ID" value="XM_046151942.1"/>
</dbReference>
<dbReference type="Gene3D" id="3.50.50.100">
    <property type="match status" value="1"/>
</dbReference>
<evidence type="ECO:0000313" key="4">
    <source>
        <dbReference type="EMBL" id="KAH7018507.1"/>
    </source>
</evidence>
<dbReference type="EMBL" id="JAGTJQ010000011">
    <property type="protein sequence ID" value="KAH7018507.1"/>
    <property type="molecule type" value="Genomic_DNA"/>
</dbReference>
<dbReference type="PANTHER" id="PTHR43735">
    <property type="entry name" value="APOPTOSIS-INDUCING FACTOR 1"/>
    <property type="match status" value="1"/>
</dbReference>
<reference evidence="4" key="1">
    <citation type="journal article" date="2021" name="Nat. Commun.">
        <title>Genetic determinants of endophytism in the Arabidopsis root mycobiome.</title>
        <authorList>
            <person name="Mesny F."/>
            <person name="Miyauchi S."/>
            <person name="Thiergart T."/>
            <person name="Pickel B."/>
            <person name="Atanasova L."/>
            <person name="Karlsson M."/>
            <person name="Huettel B."/>
            <person name="Barry K.W."/>
            <person name="Haridas S."/>
            <person name="Chen C."/>
            <person name="Bauer D."/>
            <person name="Andreopoulos W."/>
            <person name="Pangilinan J."/>
            <person name="LaButti K."/>
            <person name="Riley R."/>
            <person name="Lipzen A."/>
            <person name="Clum A."/>
            <person name="Drula E."/>
            <person name="Henrissat B."/>
            <person name="Kohler A."/>
            <person name="Grigoriev I.V."/>
            <person name="Martin F.M."/>
            <person name="Hacquard S."/>
        </authorList>
    </citation>
    <scope>NUCLEOTIDE SEQUENCE</scope>
    <source>
        <strain evidence="4">MPI-CAGE-CH-0230</strain>
    </source>
</reference>
<dbReference type="GO" id="GO:0005737">
    <property type="term" value="C:cytoplasm"/>
    <property type="evidence" value="ECO:0007669"/>
    <property type="project" value="TreeGrafter"/>
</dbReference>
<proteinExistence type="predicted"/>
<dbReference type="SUPFAM" id="SSF51905">
    <property type="entry name" value="FAD/NAD(P)-binding domain"/>
    <property type="match status" value="1"/>
</dbReference>
<dbReference type="PANTHER" id="PTHR43735:SF5">
    <property type="entry name" value="FAD_NAD(P)-BINDING DOMAIN-CONTAINING PROTEIN"/>
    <property type="match status" value="1"/>
</dbReference>
<dbReference type="InterPro" id="IPR036188">
    <property type="entry name" value="FAD/NAD-bd_sf"/>
</dbReference>
<feature type="domain" description="FAD/NAD(P)-binding" evidence="3">
    <location>
        <begin position="57"/>
        <end position="343"/>
    </location>
</feature>
<gene>
    <name evidence="4" type="ORF">B0I36DRAFT_298150</name>
</gene>
<dbReference type="GO" id="GO:0004174">
    <property type="term" value="F:electron-transferring-flavoprotein dehydrogenase activity"/>
    <property type="evidence" value="ECO:0007669"/>
    <property type="project" value="TreeGrafter"/>
</dbReference>
<dbReference type="AlphaFoldDB" id="A0A9P8XXW5"/>
<feature type="compositionally biased region" description="Low complexity" evidence="1">
    <location>
        <begin position="447"/>
        <end position="470"/>
    </location>
</feature>
<sequence>MASRAVGKTLLVAKFTAFVFAFIGKITGQALLALLSAPFSKNAARALSDIPESEIRNIVVVGASFAGYQAAKLIATSLPSGSPFRVIVIEPHSHFHFTWVLPRCCVVSHEDKAFIPYGGLLKGIPSQRLRWVQDRVASLSGDTVLLKDAGIEIPYEFLVIATGSGATDGLPSRVGSNDRATGVELLKKFQARIAQSEKIVVVGGGAAGVELATDAKEKYPAKSVTLVHSRDAVMHRFGPELQQEAKKGLEALGVELLLGERATKSESDEHSLILSSGRKIEYDLLINCAGQKPSSDILLNLAPASIATSGKVSVKPTLQIDDDSLPNVYVCGDVSDTGIKNPNARFAYTQAAVAASNVVLAAKGKAPTNKYKPFWGDGVIKLTLGITKSVSYLSDGNAELLFRGKEKHEELMSAQAWAQMGVKPYNDPNPDGPAVKCTPEQVAALAVGSSSGASGSSPAGASAAKQASSSEESTRGIVATEK</sequence>